<comment type="caution">
    <text evidence="3">The sequence shown here is derived from an EMBL/GenBank/DDBJ whole genome shotgun (WGS) entry which is preliminary data.</text>
</comment>
<protein>
    <recommendedName>
        <fullName evidence="5">Methyltransferase type 11 domain-containing protein</fullName>
    </recommendedName>
</protein>
<evidence type="ECO:0000313" key="4">
    <source>
        <dbReference type="Proteomes" id="UP001217089"/>
    </source>
</evidence>
<dbReference type="InterPro" id="IPR029063">
    <property type="entry name" value="SAM-dependent_MTases_sf"/>
</dbReference>
<dbReference type="Gene3D" id="3.40.50.150">
    <property type="entry name" value="Vaccinia Virus protein VP39"/>
    <property type="match status" value="2"/>
</dbReference>
<sequence length="221" mass="25089">MEVHDKASRGFIDGSAYDKGRPSYTEEAAEYIANLLKKTPDKEEVKYDVLELGAGTGKFTQMFINKLDKLVVAAQCFHWFANETSLKEIQRVLIPGGVFAMVWNHKDSRIPWVKQLQDIVLSYYTEDIPRALDYKWKPVIENFSGFASGENLFLSGIHLKGSKDFIVEHHCTISVMSSLVPEQKTVAAKKLRNVLDSDEATKNSNEIILPFVTEIYHCVKK</sequence>
<dbReference type="PANTHER" id="PTHR44942:SF4">
    <property type="entry name" value="METHYLTRANSFERASE TYPE 11 DOMAIN-CONTAINING PROTEIN"/>
    <property type="match status" value="1"/>
</dbReference>
<organism evidence="3 4">
    <name type="scientific">Tegillarca granosa</name>
    <name type="common">Malaysian cockle</name>
    <name type="synonym">Anadara granosa</name>
    <dbReference type="NCBI Taxonomy" id="220873"/>
    <lineage>
        <taxon>Eukaryota</taxon>
        <taxon>Metazoa</taxon>
        <taxon>Spiralia</taxon>
        <taxon>Lophotrochozoa</taxon>
        <taxon>Mollusca</taxon>
        <taxon>Bivalvia</taxon>
        <taxon>Autobranchia</taxon>
        <taxon>Pteriomorphia</taxon>
        <taxon>Arcoida</taxon>
        <taxon>Arcoidea</taxon>
        <taxon>Arcidae</taxon>
        <taxon>Tegillarca</taxon>
    </lineage>
</organism>
<evidence type="ECO:0008006" key="5">
    <source>
        <dbReference type="Google" id="ProtNLM"/>
    </source>
</evidence>
<keyword evidence="1" id="KW-0489">Methyltransferase</keyword>
<dbReference type="Proteomes" id="UP001217089">
    <property type="component" value="Unassembled WGS sequence"/>
</dbReference>
<dbReference type="InterPro" id="IPR051052">
    <property type="entry name" value="Diverse_substrate_MTase"/>
</dbReference>
<keyword evidence="4" id="KW-1185">Reference proteome</keyword>
<evidence type="ECO:0000256" key="2">
    <source>
        <dbReference type="ARBA" id="ARBA00022679"/>
    </source>
</evidence>
<evidence type="ECO:0000313" key="3">
    <source>
        <dbReference type="EMBL" id="KAJ8315362.1"/>
    </source>
</evidence>
<name>A0ABQ9FFS6_TEGGR</name>
<dbReference type="PANTHER" id="PTHR44942">
    <property type="entry name" value="METHYLTRANSF_11 DOMAIN-CONTAINING PROTEIN"/>
    <property type="match status" value="1"/>
</dbReference>
<reference evidence="3 4" key="1">
    <citation type="submission" date="2022-12" db="EMBL/GenBank/DDBJ databases">
        <title>Chromosome-level genome of Tegillarca granosa.</title>
        <authorList>
            <person name="Kim J."/>
        </authorList>
    </citation>
    <scope>NUCLEOTIDE SEQUENCE [LARGE SCALE GENOMIC DNA]</scope>
    <source>
        <strain evidence="3">Teg-2019</strain>
        <tissue evidence="3">Adductor muscle</tissue>
    </source>
</reference>
<keyword evidence="2" id="KW-0808">Transferase</keyword>
<evidence type="ECO:0000256" key="1">
    <source>
        <dbReference type="ARBA" id="ARBA00022603"/>
    </source>
</evidence>
<dbReference type="EMBL" id="JARBDR010000337">
    <property type="protein sequence ID" value="KAJ8315362.1"/>
    <property type="molecule type" value="Genomic_DNA"/>
</dbReference>
<proteinExistence type="predicted"/>
<accession>A0ABQ9FFS6</accession>
<gene>
    <name evidence="3" type="ORF">KUTeg_007512</name>
</gene>
<dbReference type="SUPFAM" id="SSF53335">
    <property type="entry name" value="S-adenosyl-L-methionine-dependent methyltransferases"/>
    <property type="match status" value="1"/>
</dbReference>